<proteinExistence type="predicted"/>
<sequence>MTHATDSLDPYVKKMREAETDAGRALVLLEAPVFTLMRWRDVFDESCRRAQFEEGRTYLDELRAAMARPRHRGIIGGSMPLAGATTTLLGVIERAGRTGMLTGEDVS</sequence>
<dbReference type="EMBL" id="AHAM01000096">
    <property type="protein sequence ID" value="EHK56925.1"/>
    <property type="molecule type" value="Genomic_DNA"/>
</dbReference>
<organism evidence="1 2">
    <name type="scientific">Mesorhizobium alhagi CCNWXJ12-2</name>
    <dbReference type="NCBI Taxonomy" id="1107882"/>
    <lineage>
        <taxon>Bacteria</taxon>
        <taxon>Pseudomonadati</taxon>
        <taxon>Pseudomonadota</taxon>
        <taxon>Alphaproteobacteria</taxon>
        <taxon>Hyphomicrobiales</taxon>
        <taxon>Phyllobacteriaceae</taxon>
        <taxon>Allomesorhizobium</taxon>
    </lineage>
</organism>
<protein>
    <submittedName>
        <fullName evidence="1">Uncharacterized protein</fullName>
    </submittedName>
</protein>
<dbReference type="PATRIC" id="fig|1107882.3.peg.2489"/>
<dbReference type="Proteomes" id="UP000003250">
    <property type="component" value="Unassembled WGS sequence"/>
</dbReference>
<dbReference type="RefSeq" id="WP_008836171.1">
    <property type="nucleotide sequence ID" value="NZ_AHAM01000096.1"/>
</dbReference>
<name>H0HQW1_9HYPH</name>
<keyword evidence="2" id="KW-1185">Reference proteome</keyword>
<gene>
    <name evidence="1" type="ORF">MAXJ12_12707</name>
</gene>
<dbReference type="AlphaFoldDB" id="H0HQW1"/>
<evidence type="ECO:0000313" key="2">
    <source>
        <dbReference type="Proteomes" id="UP000003250"/>
    </source>
</evidence>
<accession>H0HQW1</accession>
<reference evidence="1 2" key="1">
    <citation type="journal article" date="2012" name="J. Bacteriol.">
        <title>Draft Genome Sequence of Mesorhizobium alhagi CCNWXJ12-2T, a Novel Salt-Resistant Species Isolated from the Desert of Northwestern China.</title>
        <authorList>
            <person name="Zhou M."/>
            <person name="Chen W."/>
            <person name="Chen H."/>
            <person name="Wei G."/>
        </authorList>
    </citation>
    <scope>NUCLEOTIDE SEQUENCE [LARGE SCALE GENOMIC DNA]</scope>
    <source>
        <strain evidence="1 2">CCNWXJ12-2</strain>
    </source>
</reference>
<dbReference type="OrthoDB" id="9860704at2"/>
<evidence type="ECO:0000313" key="1">
    <source>
        <dbReference type="EMBL" id="EHK56925.1"/>
    </source>
</evidence>